<protein>
    <submittedName>
        <fullName evidence="1">Uncharacterized protein</fullName>
    </submittedName>
</protein>
<accession>A0ACB8BCB0</accession>
<comment type="caution">
    <text evidence="1">The sequence shown here is derived from an EMBL/GenBank/DDBJ whole genome shotgun (WGS) entry which is preliminary data.</text>
</comment>
<sequence>MALLKPRLRLDSTAALPPSSFVQAAGLDEPPHSHVSSFRSLLLEMHIYSPLVRMVRQLGTESIVSRPVFGDHNRVEGKVMLDPSCGPNGRLSISIEGAFEYSSSRAEVDDEFPRPPKMAKHRHVFLSSSAIIPISPSSEPRSALREAFGVRKRPSATNLNAAASRSCEFSFEIPRGNRPGEEMPPTFSSTTIVDSDQTRRSFMEKADVTYRVTAVWESMDPSESSAILEAPILFQPDVDFQSLDGSSIEPESWLEMPLKWERPIPFQCHVTLPMPHTFSRCSSIPYYVVFTTTPRSSTLAREIAADATIAVSLVRKITINPQRSTLPPTPPETPPPSDEDTASPITPSGSRSKLLKRAAKSFPQSKVRAPRTPDEPFAAAVKYKPLPQLPTESFSESRIIQTQICIGFPKRPRSRRNGTSSSTPEPQPNLPDGLYKGKIQLSKDMLPGVDWPGVSVKYYLDVSVLFGQDDVRARIPIRLF</sequence>
<name>A0ACB8BCB0_9AGAM</name>
<evidence type="ECO:0000313" key="1">
    <source>
        <dbReference type="EMBL" id="KAH7923436.1"/>
    </source>
</evidence>
<organism evidence="1 2">
    <name type="scientific">Leucogyrophana mollusca</name>
    <dbReference type="NCBI Taxonomy" id="85980"/>
    <lineage>
        <taxon>Eukaryota</taxon>
        <taxon>Fungi</taxon>
        <taxon>Dikarya</taxon>
        <taxon>Basidiomycota</taxon>
        <taxon>Agaricomycotina</taxon>
        <taxon>Agaricomycetes</taxon>
        <taxon>Agaricomycetidae</taxon>
        <taxon>Boletales</taxon>
        <taxon>Boletales incertae sedis</taxon>
        <taxon>Leucogyrophana</taxon>
    </lineage>
</organism>
<gene>
    <name evidence="1" type="ORF">BV22DRAFT_1106086</name>
</gene>
<keyword evidence="2" id="KW-1185">Reference proteome</keyword>
<proteinExistence type="predicted"/>
<reference evidence="1" key="1">
    <citation type="journal article" date="2021" name="New Phytol.">
        <title>Evolutionary innovations through gain and loss of genes in the ectomycorrhizal Boletales.</title>
        <authorList>
            <person name="Wu G."/>
            <person name="Miyauchi S."/>
            <person name="Morin E."/>
            <person name="Kuo A."/>
            <person name="Drula E."/>
            <person name="Varga T."/>
            <person name="Kohler A."/>
            <person name="Feng B."/>
            <person name="Cao Y."/>
            <person name="Lipzen A."/>
            <person name="Daum C."/>
            <person name="Hundley H."/>
            <person name="Pangilinan J."/>
            <person name="Johnson J."/>
            <person name="Barry K."/>
            <person name="LaButti K."/>
            <person name="Ng V."/>
            <person name="Ahrendt S."/>
            <person name="Min B."/>
            <person name="Choi I.G."/>
            <person name="Park H."/>
            <person name="Plett J.M."/>
            <person name="Magnuson J."/>
            <person name="Spatafora J.W."/>
            <person name="Nagy L.G."/>
            <person name="Henrissat B."/>
            <person name="Grigoriev I.V."/>
            <person name="Yang Z.L."/>
            <person name="Xu J."/>
            <person name="Martin F.M."/>
        </authorList>
    </citation>
    <scope>NUCLEOTIDE SEQUENCE</scope>
    <source>
        <strain evidence="1">KUC20120723A-06</strain>
    </source>
</reference>
<dbReference type="Proteomes" id="UP000790709">
    <property type="component" value="Unassembled WGS sequence"/>
</dbReference>
<evidence type="ECO:0000313" key="2">
    <source>
        <dbReference type="Proteomes" id="UP000790709"/>
    </source>
</evidence>
<dbReference type="EMBL" id="MU266452">
    <property type="protein sequence ID" value="KAH7923436.1"/>
    <property type="molecule type" value="Genomic_DNA"/>
</dbReference>